<dbReference type="Gene3D" id="3.40.50.2020">
    <property type="match status" value="1"/>
</dbReference>
<dbReference type="InterPro" id="IPR000836">
    <property type="entry name" value="PRTase_dom"/>
</dbReference>
<evidence type="ECO:0000256" key="1">
    <source>
        <dbReference type="ARBA" id="ARBA00008007"/>
    </source>
</evidence>
<evidence type="ECO:0000259" key="2">
    <source>
        <dbReference type="Pfam" id="PF00156"/>
    </source>
</evidence>
<organism evidence="3 4">
    <name type="scientific">Piscibacillus salipiscarius</name>
    <dbReference type="NCBI Taxonomy" id="299480"/>
    <lineage>
        <taxon>Bacteria</taxon>
        <taxon>Bacillati</taxon>
        <taxon>Bacillota</taxon>
        <taxon>Bacilli</taxon>
        <taxon>Bacillales</taxon>
        <taxon>Bacillaceae</taxon>
        <taxon>Piscibacillus</taxon>
    </lineage>
</organism>
<feature type="domain" description="Phosphoribosyltransferase" evidence="2">
    <location>
        <begin position="89"/>
        <end position="176"/>
    </location>
</feature>
<dbReference type="InterPro" id="IPR029057">
    <property type="entry name" value="PRTase-like"/>
</dbReference>
<dbReference type="PANTHER" id="PTHR47505:SF1">
    <property type="entry name" value="DNA UTILIZATION PROTEIN YHGH"/>
    <property type="match status" value="1"/>
</dbReference>
<dbReference type="EMBL" id="JBHUMZ010000021">
    <property type="protein sequence ID" value="MFD2639008.1"/>
    <property type="molecule type" value="Genomic_DNA"/>
</dbReference>
<dbReference type="CDD" id="cd06223">
    <property type="entry name" value="PRTases_typeI"/>
    <property type="match status" value="1"/>
</dbReference>
<dbReference type="InterPro" id="IPR051910">
    <property type="entry name" value="ComF/GntX_DNA_util-trans"/>
</dbReference>
<gene>
    <name evidence="3" type="ORF">ACFSW4_09055</name>
</gene>
<keyword evidence="4" id="KW-1185">Reference proteome</keyword>
<dbReference type="Proteomes" id="UP001597452">
    <property type="component" value="Unassembled WGS sequence"/>
</dbReference>
<name>A0ABW5QAG6_9BACI</name>
<evidence type="ECO:0000313" key="3">
    <source>
        <dbReference type="EMBL" id="MFD2639008.1"/>
    </source>
</evidence>
<sequence length="177" mass="20532">MRPLKESLNLCGDCFAWRERLDGRDPLKRNMSIFTYNEFMKEIMTLFKYRGDYELIYVFKEEIKQTFVSLKDFAIVPIPLSEERFNERGFNQAEAIASLAGEKILNLLKRTSSEKQSKKTKQERIFSTNPFELTQLPPKKVLLVDDLYTTGTTLRQAAQLLTDSGAEVIQSFTLIRS</sequence>
<evidence type="ECO:0000313" key="4">
    <source>
        <dbReference type="Proteomes" id="UP001597452"/>
    </source>
</evidence>
<dbReference type="Pfam" id="PF00156">
    <property type="entry name" value="Pribosyltran"/>
    <property type="match status" value="1"/>
</dbReference>
<proteinExistence type="inferred from homology"/>
<comment type="caution">
    <text evidence="3">The sequence shown here is derived from an EMBL/GenBank/DDBJ whole genome shotgun (WGS) entry which is preliminary data.</text>
</comment>
<accession>A0ABW5QAG6</accession>
<dbReference type="SUPFAM" id="SSF53271">
    <property type="entry name" value="PRTase-like"/>
    <property type="match status" value="1"/>
</dbReference>
<dbReference type="PANTHER" id="PTHR47505">
    <property type="entry name" value="DNA UTILIZATION PROTEIN YHGH"/>
    <property type="match status" value="1"/>
</dbReference>
<comment type="similarity">
    <text evidence="1">Belongs to the ComF/GntX family.</text>
</comment>
<reference evidence="4" key="1">
    <citation type="journal article" date="2019" name="Int. J. Syst. Evol. Microbiol.">
        <title>The Global Catalogue of Microorganisms (GCM) 10K type strain sequencing project: providing services to taxonomists for standard genome sequencing and annotation.</title>
        <authorList>
            <consortium name="The Broad Institute Genomics Platform"/>
            <consortium name="The Broad Institute Genome Sequencing Center for Infectious Disease"/>
            <person name="Wu L."/>
            <person name="Ma J."/>
        </authorList>
    </citation>
    <scope>NUCLEOTIDE SEQUENCE [LARGE SCALE GENOMIC DNA]</scope>
    <source>
        <strain evidence="4">TISTR 1571</strain>
    </source>
</reference>
<protein>
    <submittedName>
        <fullName evidence="3">ComF family protein</fullName>
    </submittedName>
</protein>